<feature type="compositionally biased region" description="Basic and acidic residues" evidence="9">
    <location>
        <begin position="157"/>
        <end position="166"/>
    </location>
</feature>
<keyword evidence="3 8" id="KW-0479">Metal-binding</keyword>
<dbReference type="PROSITE" id="PS50023">
    <property type="entry name" value="LIM_DOMAIN_2"/>
    <property type="match status" value="1"/>
</dbReference>
<evidence type="ECO:0000256" key="9">
    <source>
        <dbReference type="SAM" id="MobiDB-lite"/>
    </source>
</evidence>
<dbReference type="AlphaFoldDB" id="I3SJA0"/>
<feature type="compositionally biased region" description="Acidic residues" evidence="9">
    <location>
        <begin position="167"/>
        <end position="179"/>
    </location>
</feature>
<dbReference type="GO" id="GO:0046872">
    <property type="term" value="F:metal ion binding"/>
    <property type="evidence" value="ECO:0007669"/>
    <property type="project" value="UniProtKB-KW"/>
</dbReference>
<feature type="region of interest" description="Disordered" evidence="9">
    <location>
        <begin position="109"/>
        <end position="179"/>
    </location>
</feature>
<dbReference type="InterPro" id="IPR001781">
    <property type="entry name" value="Znf_LIM"/>
</dbReference>
<feature type="compositionally biased region" description="Polar residues" evidence="9">
    <location>
        <begin position="109"/>
        <end position="121"/>
    </location>
</feature>
<dbReference type="Pfam" id="PF00412">
    <property type="entry name" value="LIM"/>
    <property type="match status" value="1"/>
</dbReference>
<dbReference type="PROSITE" id="PS00478">
    <property type="entry name" value="LIM_DOMAIN_1"/>
    <property type="match status" value="1"/>
</dbReference>
<evidence type="ECO:0000256" key="2">
    <source>
        <dbReference type="ARBA" id="ARBA00011385"/>
    </source>
</evidence>
<dbReference type="GO" id="GO:0051015">
    <property type="term" value="F:actin filament binding"/>
    <property type="evidence" value="ECO:0007669"/>
    <property type="project" value="UniProtKB-ARBA"/>
</dbReference>
<dbReference type="PANTHER" id="PTHR24206">
    <property type="entry name" value="OS06G0237300 PROTEIN"/>
    <property type="match status" value="1"/>
</dbReference>
<accession>I3SJA0</accession>
<keyword evidence="4 8" id="KW-0862">Zinc</keyword>
<evidence type="ECO:0000256" key="1">
    <source>
        <dbReference type="ARBA" id="ARBA00004245"/>
    </source>
</evidence>
<keyword evidence="5 8" id="KW-0440">LIM domain</keyword>
<feature type="domain" description="LIM zinc-binding" evidence="10">
    <location>
        <begin position="4"/>
        <end position="64"/>
    </location>
</feature>
<evidence type="ECO:0000256" key="4">
    <source>
        <dbReference type="ARBA" id="ARBA00022833"/>
    </source>
</evidence>
<dbReference type="CDD" id="cd09358">
    <property type="entry name" value="LIM_Mical_like"/>
    <property type="match status" value="1"/>
</dbReference>
<dbReference type="SUPFAM" id="SSF57716">
    <property type="entry name" value="Glucocorticoid receptor-like (DNA-binding domain)"/>
    <property type="match status" value="1"/>
</dbReference>
<reference evidence="11" key="1">
    <citation type="submission" date="2012-05" db="EMBL/GenBank/DDBJ databases">
        <authorList>
            <person name="Krishnakumar V."/>
            <person name="Cheung F."/>
            <person name="Xiao Y."/>
            <person name="Chan A."/>
            <person name="Moskal W.A."/>
            <person name="Town C.D."/>
        </authorList>
    </citation>
    <scope>NUCLEOTIDE SEQUENCE</scope>
</reference>
<dbReference type="EMBL" id="BT140547">
    <property type="protein sequence ID" value="AFK40342.1"/>
    <property type="molecule type" value="mRNA"/>
</dbReference>
<evidence type="ECO:0000256" key="8">
    <source>
        <dbReference type="PROSITE-ProRule" id="PRU00125"/>
    </source>
</evidence>
<evidence type="ECO:0000313" key="11">
    <source>
        <dbReference type="EMBL" id="AFK40342.1"/>
    </source>
</evidence>
<evidence type="ECO:0000256" key="5">
    <source>
        <dbReference type="ARBA" id="ARBA00023038"/>
    </source>
</evidence>
<proteinExistence type="evidence at transcript level"/>
<evidence type="ECO:0000256" key="3">
    <source>
        <dbReference type="ARBA" id="ARBA00022723"/>
    </source>
</evidence>
<comment type="subunit">
    <text evidence="2">Interacts with F-actin.</text>
</comment>
<keyword evidence="7" id="KW-0206">Cytoskeleton</keyword>
<protein>
    <recommendedName>
        <fullName evidence="10">LIM zinc-binding domain-containing protein</fullName>
    </recommendedName>
</protein>
<organism evidence="11">
    <name type="scientific">Medicago truncatula</name>
    <name type="common">Barrel medic</name>
    <name type="synonym">Medicago tribuloides</name>
    <dbReference type="NCBI Taxonomy" id="3880"/>
    <lineage>
        <taxon>Eukaryota</taxon>
        <taxon>Viridiplantae</taxon>
        <taxon>Streptophyta</taxon>
        <taxon>Embryophyta</taxon>
        <taxon>Tracheophyta</taxon>
        <taxon>Spermatophyta</taxon>
        <taxon>Magnoliopsida</taxon>
        <taxon>eudicotyledons</taxon>
        <taxon>Gunneridae</taxon>
        <taxon>Pentapetalae</taxon>
        <taxon>rosids</taxon>
        <taxon>fabids</taxon>
        <taxon>Fabales</taxon>
        <taxon>Fabaceae</taxon>
        <taxon>Papilionoideae</taxon>
        <taxon>50 kb inversion clade</taxon>
        <taxon>NPAAA clade</taxon>
        <taxon>Hologalegina</taxon>
        <taxon>IRL clade</taxon>
        <taxon>Trifolieae</taxon>
        <taxon>Medicago</taxon>
    </lineage>
</organism>
<keyword evidence="7" id="KW-0963">Cytoplasm</keyword>
<dbReference type="SMART" id="SM00132">
    <property type="entry name" value="LIM"/>
    <property type="match status" value="1"/>
</dbReference>
<dbReference type="Gene3D" id="2.10.110.10">
    <property type="entry name" value="Cysteine Rich Protein"/>
    <property type="match status" value="1"/>
</dbReference>
<keyword evidence="6" id="KW-0009">Actin-binding</keyword>
<dbReference type="GO" id="GO:0005856">
    <property type="term" value="C:cytoskeleton"/>
    <property type="evidence" value="ECO:0007669"/>
    <property type="project" value="UniProtKB-SubCell"/>
</dbReference>
<dbReference type="GO" id="GO:0051017">
    <property type="term" value="P:actin filament bundle assembly"/>
    <property type="evidence" value="ECO:0007669"/>
    <property type="project" value="UniProtKB-ARBA"/>
</dbReference>
<evidence type="ECO:0000259" key="10">
    <source>
        <dbReference type="PROSITE" id="PS50023"/>
    </source>
</evidence>
<comment type="subcellular location">
    <subcellularLocation>
        <location evidence="1">Cytoplasm</location>
        <location evidence="1">Cytoskeleton</location>
    </subcellularLocation>
</comment>
<name>I3SJA0_MEDTR</name>
<evidence type="ECO:0000256" key="6">
    <source>
        <dbReference type="ARBA" id="ARBA00023203"/>
    </source>
</evidence>
<evidence type="ECO:0000256" key="7">
    <source>
        <dbReference type="ARBA" id="ARBA00023212"/>
    </source>
</evidence>
<sequence>MPNPKCAICNKTAYPLESVKALDQVYHKLCFRCSVCGITLNLKNFKGLEGKIYCAVHTPVSRSTATADAVSVQTALKAPKKKAESLGGVHQGDAVTAVGPAGEIVHSYDQVQSSGDQSTSYEPEAHVAPQDSEGYNTGPIVKVPIRGLDDDGAAAPAHHEEQHYEEEAGEEQQYDEGDY</sequence>